<evidence type="ECO:0000256" key="3">
    <source>
        <dbReference type="ARBA" id="ARBA00023125"/>
    </source>
</evidence>
<dbReference type="InterPro" id="IPR011010">
    <property type="entry name" value="DNA_brk_join_enz"/>
</dbReference>
<dbReference type="EMBL" id="CP038033">
    <property type="protein sequence ID" value="QBQ53395.1"/>
    <property type="molecule type" value="Genomic_DNA"/>
</dbReference>
<dbReference type="InterPro" id="IPR044068">
    <property type="entry name" value="CB"/>
</dbReference>
<dbReference type="OrthoDB" id="5567253at2"/>
<dbReference type="Gene3D" id="1.10.150.130">
    <property type="match status" value="1"/>
</dbReference>
<dbReference type="InterPro" id="IPR002104">
    <property type="entry name" value="Integrase_catalytic"/>
</dbReference>
<dbReference type="Gene3D" id="3.30.160.390">
    <property type="entry name" value="Integrase, DNA-binding domain"/>
    <property type="match status" value="1"/>
</dbReference>
<evidence type="ECO:0000259" key="6">
    <source>
        <dbReference type="PROSITE" id="PS51898"/>
    </source>
</evidence>
<keyword evidence="3 5" id="KW-0238">DNA-binding</keyword>
<feature type="domain" description="Core-binding (CB)" evidence="7">
    <location>
        <begin position="100"/>
        <end position="179"/>
    </location>
</feature>
<dbReference type="Pfam" id="PF00589">
    <property type="entry name" value="Phage_integrase"/>
    <property type="match status" value="1"/>
</dbReference>
<dbReference type="GO" id="GO:0015074">
    <property type="term" value="P:DNA integration"/>
    <property type="evidence" value="ECO:0007669"/>
    <property type="project" value="UniProtKB-KW"/>
</dbReference>
<keyword evidence="2" id="KW-0229">DNA integration</keyword>
<evidence type="ECO:0000256" key="1">
    <source>
        <dbReference type="ARBA" id="ARBA00008857"/>
    </source>
</evidence>
<gene>
    <name evidence="8" type="ORF">E3U44_01890</name>
</gene>
<dbReference type="InterPro" id="IPR010998">
    <property type="entry name" value="Integrase_recombinase_N"/>
</dbReference>
<evidence type="ECO:0000313" key="8">
    <source>
        <dbReference type="EMBL" id="QBQ53395.1"/>
    </source>
</evidence>
<dbReference type="InterPro" id="IPR050808">
    <property type="entry name" value="Phage_Integrase"/>
</dbReference>
<dbReference type="PROSITE" id="PS51900">
    <property type="entry name" value="CB"/>
    <property type="match status" value="1"/>
</dbReference>
<evidence type="ECO:0000256" key="2">
    <source>
        <dbReference type="ARBA" id="ARBA00022908"/>
    </source>
</evidence>
<name>A0A4V1AVJ9_9GAMM</name>
<evidence type="ECO:0000256" key="4">
    <source>
        <dbReference type="ARBA" id="ARBA00023172"/>
    </source>
</evidence>
<dbReference type="InterPro" id="IPR013762">
    <property type="entry name" value="Integrase-like_cat_sf"/>
</dbReference>
<accession>A0A4V1AVJ9</accession>
<dbReference type="Pfam" id="PF13356">
    <property type="entry name" value="Arm-DNA-bind_3"/>
    <property type="match status" value="1"/>
</dbReference>
<keyword evidence="4" id="KW-0233">DNA recombination</keyword>
<dbReference type="CDD" id="cd00796">
    <property type="entry name" value="INT_Rci_Hp1_C"/>
    <property type="match status" value="1"/>
</dbReference>
<reference evidence="8 9" key="1">
    <citation type="submission" date="2019-03" db="EMBL/GenBank/DDBJ databases">
        <title>The genome sequence of Nitrosococcus wardiae strain D1FHST reveals the archetypal metabolic capacity of ammonia-oxidizing Gammaproteobacteria.</title>
        <authorList>
            <person name="Wang L."/>
            <person name="Lim C.K."/>
            <person name="Hanson T.E."/>
            <person name="Dang H."/>
            <person name="Klotz M.G."/>
        </authorList>
    </citation>
    <scope>NUCLEOTIDE SEQUENCE [LARGE SCALE GENOMIC DNA]</scope>
    <source>
        <strain evidence="8 9">D1FHS</strain>
    </source>
</reference>
<evidence type="ECO:0000259" key="7">
    <source>
        <dbReference type="PROSITE" id="PS51900"/>
    </source>
</evidence>
<dbReference type="GO" id="GO:0003677">
    <property type="term" value="F:DNA binding"/>
    <property type="evidence" value="ECO:0007669"/>
    <property type="project" value="UniProtKB-UniRule"/>
</dbReference>
<dbReference type="Proteomes" id="UP000294325">
    <property type="component" value="Chromosome"/>
</dbReference>
<keyword evidence="9" id="KW-1185">Reference proteome</keyword>
<evidence type="ECO:0000256" key="5">
    <source>
        <dbReference type="PROSITE-ProRule" id="PRU01248"/>
    </source>
</evidence>
<evidence type="ECO:0000313" key="9">
    <source>
        <dbReference type="Proteomes" id="UP000294325"/>
    </source>
</evidence>
<proteinExistence type="inferred from homology"/>
<protein>
    <submittedName>
        <fullName evidence="8">Site-specific integrase</fullName>
    </submittedName>
</protein>
<dbReference type="PROSITE" id="PS51898">
    <property type="entry name" value="TYR_RECOMBINASE"/>
    <property type="match status" value="1"/>
</dbReference>
<dbReference type="KEGG" id="nwr:E3U44_01890"/>
<dbReference type="PANTHER" id="PTHR30629">
    <property type="entry name" value="PROPHAGE INTEGRASE"/>
    <property type="match status" value="1"/>
</dbReference>
<organism evidence="8 9">
    <name type="scientific">Nitrosococcus wardiae</name>
    <dbReference type="NCBI Taxonomy" id="1814290"/>
    <lineage>
        <taxon>Bacteria</taxon>
        <taxon>Pseudomonadati</taxon>
        <taxon>Pseudomonadota</taxon>
        <taxon>Gammaproteobacteria</taxon>
        <taxon>Chromatiales</taxon>
        <taxon>Chromatiaceae</taxon>
        <taxon>Nitrosococcus</taxon>
    </lineage>
</organism>
<dbReference type="AlphaFoldDB" id="A0A4V1AVJ9"/>
<dbReference type="Gene3D" id="1.10.443.10">
    <property type="entry name" value="Intergrase catalytic core"/>
    <property type="match status" value="1"/>
</dbReference>
<dbReference type="InterPro" id="IPR038488">
    <property type="entry name" value="Integrase_DNA-bd_sf"/>
</dbReference>
<sequence length="400" mass="45184">MPNKISFTKRKLETLPLPPLGKRTTYFDVKAPGLAVRITATGTKTFVVYRKVNGRPERIALGRFPAVTVEQARKMAAEVNAVIAKGGNPNDKRRTQRAEITLGDLYQEYLEHHIKARGKRIKNPESYFKLYLSQWQHRKLSALKRSDVRTLHNRLGREKGHTTANKTLVLLKAMYNKAIEWELFKGETPCDGIQKLPEKSRDRFLQADELPRFFQALAEEPNETARDFFLMCLLTGARRANVLAMRWEEINFERATWTIPTTKNGEAHTVPLMPEALTLLESRRYANGESDWVFPGTGASGHLVEPKKAWARILKRAGIQDLRIHDLRRSLGSWQAATGANLSIIGKTLAHKNVSTTAIYARLNLDPVRDSMQLATRAMLEAAGVLPKAEIAEISKKKLG</sequence>
<comment type="similarity">
    <text evidence="1">Belongs to the 'phage' integrase family.</text>
</comment>
<dbReference type="RefSeq" id="WP_134356410.1">
    <property type="nucleotide sequence ID" value="NZ_CP038033.1"/>
</dbReference>
<dbReference type="PANTHER" id="PTHR30629:SF2">
    <property type="entry name" value="PROPHAGE INTEGRASE INTS-RELATED"/>
    <property type="match status" value="1"/>
</dbReference>
<feature type="domain" description="Tyr recombinase" evidence="6">
    <location>
        <begin position="200"/>
        <end position="373"/>
    </location>
</feature>
<dbReference type="GO" id="GO:0006310">
    <property type="term" value="P:DNA recombination"/>
    <property type="evidence" value="ECO:0007669"/>
    <property type="project" value="UniProtKB-KW"/>
</dbReference>
<dbReference type="InterPro" id="IPR025166">
    <property type="entry name" value="Integrase_DNA_bind_dom"/>
</dbReference>
<dbReference type="SUPFAM" id="SSF56349">
    <property type="entry name" value="DNA breaking-rejoining enzymes"/>
    <property type="match status" value="1"/>
</dbReference>